<dbReference type="STRING" id="632955.GCA_000829675_01226"/>
<gene>
    <name evidence="1" type="ORF">F945_02381</name>
</gene>
<dbReference type="AlphaFoldDB" id="S3MUZ7"/>
<organism evidence="1 2">
    <name type="scientific">Acinetobacter rudis CIP 110305</name>
    <dbReference type="NCBI Taxonomy" id="421052"/>
    <lineage>
        <taxon>Bacteria</taxon>
        <taxon>Pseudomonadati</taxon>
        <taxon>Pseudomonadota</taxon>
        <taxon>Gammaproteobacteria</taxon>
        <taxon>Moraxellales</taxon>
        <taxon>Moraxellaceae</taxon>
        <taxon>Acinetobacter</taxon>
    </lineage>
</organism>
<evidence type="ECO:0008006" key="3">
    <source>
        <dbReference type="Google" id="ProtNLM"/>
    </source>
</evidence>
<protein>
    <recommendedName>
        <fullName evidence="3">Transposase</fullName>
    </recommendedName>
</protein>
<name>S3MUZ7_9GAMM</name>
<dbReference type="PATRIC" id="fig|421052.3.peg.2325"/>
<accession>S3MUZ7</accession>
<proteinExistence type="predicted"/>
<dbReference type="Proteomes" id="UP000014568">
    <property type="component" value="Unassembled WGS sequence"/>
</dbReference>
<reference evidence="1 2" key="1">
    <citation type="submission" date="2013-06" db="EMBL/GenBank/DDBJ databases">
        <title>The Genome Sequence of Acinetobacter rudis CIP 110305.</title>
        <authorList>
            <consortium name="The Broad Institute Genome Sequencing Platform"/>
            <consortium name="The Broad Institute Genome Sequencing Center for Infectious Disease"/>
            <person name="Cerqueira G."/>
            <person name="Feldgarden M."/>
            <person name="Courvalin P."/>
            <person name="Perichon B."/>
            <person name="Grillot-Courvalin C."/>
            <person name="Clermont D."/>
            <person name="Rocha E."/>
            <person name="Yoon E.-J."/>
            <person name="Nemec A."/>
            <person name="Young S.K."/>
            <person name="Zeng Q."/>
            <person name="Gargeya S."/>
            <person name="Fitzgerald M."/>
            <person name="Abouelleil A."/>
            <person name="Alvarado L."/>
            <person name="Berlin A.M."/>
            <person name="Chapman S.B."/>
            <person name="Dewar J."/>
            <person name="Goldberg J."/>
            <person name="Griggs A."/>
            <person name="Gujja S."/>
            <person name="Hansen M."/>
            <person name="Howarth C."/>
            <person name="Imamovic A."/>
            <person name="Larimer J."/>
            <person name="McCowan C."/>
            <person name="Murphy C."/>
            <person name="Pearson M."/>
            <person name="Priest M."/>
            <person name="Roberts A."/>
            <person name="Saif S."/>
            <person name="Shea T."/>
            <person name="Sykes S."/>
            <person name="Wortman J."/>
            <person name="Nusbaum C."/>
            <person name="Birren B."/>
        </authorList>
    </citation>
    <scope>NUCLEOTIDE SEQUENCE [LARGE SCALE GENOMIC DNA]</scope>
    <source>
        <strain evidence="1 2">CIP 110305</strain>
    </source>
</reference>
<comment type="caution">
    <text evidence="1">The sequence shown here is derived from an EMBL/GenBank/DDBJ whole genome shotgun (WGS) entry which is preliminary data.</text>
</comment>
<evidence type="ECO:0000313" key="1">
    <source>
        <dbReference type="EMBL" id="EPF71352.1"/>
    </source>
</evidence>
<keyword evidence="2" id="KW-1185">Reference proteome</keyword>
<sequence length="121" mass="14286">MERKISPFIVVNFVWNYVNDLCFKYLKRPGQFFSAYDVNEYTTGTSKLFNLHSQTIQAITEELVTRKKQFKKEKLKWHVSNKKSARRSLGWIPFKKAAIQCTDGAVQYGKFQFKVWDSYGL</sequence>
<dbReference type="EMBL" id="ATGI01000032">
    <property type="protein sequence ID" value="EPF71352.1"/>
    <property type="molecule type" value="Genomic_DNA"/>
</dbReference>
<dbReference type="HOGENOM" id="CLU_2126131_0_0_6"/>
<evidence type="ECO:0000313" key="2">
    <source>
        <dbReference type="Proteomes" id="UP000014568"/>
    </source>
</evidence>
<dbReference type="eggNOG" id="COG0675">
    <property type="taxonomic scope" value="Bacteria"/>
</dbReference>